<dbReference type="Pfam" id="PF00486">
    <property type="entry name" value="Trans_reg_C"/>
    <property type="match status" value="1"/>
</dbReference>
<dbReference type="SMART" id="SM00448">
    <property type="entry name" value="REC"/>
    <property type="match status" value="1"/>
</dbReference>
<evidence type="ECO:0000259" key="10">
    <source>
        <dbReference type="PROSITE" id="PS51755"/>
    </source>
</evidence>
<dbReference type="InterPro" id="IPR039420">
    <property type="entry name" value="WalR-like"/>
</dbReference>
<dbReference type="EMBL" id="CP067341">
    <property type="protein sequence ID" value="QQP11960.1"/>
    <property type="molecule type" value="Genomic_DNA"/>
</dbReference>
<dbReference type="PROSITE" id="PS50110">
    <property type="entry name" value="RESPONSE_REGULATORY"/>
    <property type="match status" value="1"/>
</dbReference>
<feature type="modified residue" description="4-aspartylphosphate" evidence="7">
    <location>
        <position position="52"/>
    </location>
</feature>
<sequence>MYKLMLIEDDTELSALIQENLERYGYTVVQPENFLNIENEFTRIKPDLVLLDINLPYYDGYYLCRAFRKQSNVPILIISARNQELDQIMAIELGADDYITKPFTSEMLQSKVKATTRRVYGEYAAKGQNLTCVGQLCIDADTLVLTFHEKKINLSKNEFKLMKKLIDNKNSFVSREELIEEVWDSITFVEDNTLTVNMTRIKHILSELGFDDVIKSKRGVGYMFHYSNSTRGSQC</sequence>
<dbReference type="RefSeq" id="WP_053597175.1">
    <property type="nucleotide sequence ID" value="NZ_CP067341.1"/>
</dbReference>
<dbReference type="Gene3D" id="3.40.50.2300">
    <property type="match status" value="1"/>
</dbReference>
<evidence type="ECO:0000256" key="5">
    <source>
        <dbReference type="ARBA" id="ARBA00023125"/>
    </source>
</evidence>
<dbReference type="SMART" id="SM00862">
    <property type="entry name" value="Trans_reg_C"/>
    <property type="match status" value="1"/>
</dbReference>
<dbReference type="PANTHER" id="PTHR48111:SF43">
    <property type="entry name" value="STAGE 0 SPORULATION PROTEIN A HOMOLOG"/>
    <property type="match status" value="1"/>
</dbReference>
<feature type="domain" description="OmpR/PhoB-type" evidence="10">
    <location>
        <begin position="128"/>
        <end position="226"/>
    </location>
</feature>
<dbReference type="InterPro" id="IPR016032">
    <property type="entry name" value="Sig_transdc_resp-reg_C-effctor"/>
</dbReference>
<keyword evidence="2 7" id="KW-0597">Phosphoprotein</keyword>
<dbReference type="CDD" id="cd00383">
    <property type="entry name" value="trans_reg_C"/>
    <property type="match status" value="1"/>
</dbReference>
<evidence type="ECO:0000313" key="11">
    <source>
        <dbReference type="EMBL" id="QQP11960.1"/>
    </source>
</evidence>
<dbReference type="Proteomes" id="UP000596049">
    <property type="component" value="Chromosome"/>
</dbReference>
<dbReference type="Gene3D" id="1.10.10.10">
    <property type="entry name" value="Winged helix-like DNA-binding domain superfamily/Winged helix DNA-binding domain"/>
    <property type="match status" value="1"/>
</dbReference>
<dbReference type="PROSITE" id="PS51755">
    <property type="entry name" value="OMPR_PHOB"/>
    <property type="match status" value="1"/>
</dbReference>
<feature type="DNA-binding region" description="OmpR/PhoB-type" evidence="8">
    <location>
        <begin position="128"/>
        <end position="226"/>
    </location>
</feature>
<evidence type="ECO:0000256" key="7">
    <source>
        <dbReference type="PROSITE-ProRule" id="PRU00169"/>
    </source>
</evidence>
<protein>
    <submittedName>
        <fullName evidence="11">Response regulator transcription factor</fullName>
    </submittedName>
</protein>
<dbReference type="PANTHER" id="PTHR48111">
    <property type="entry name" value="REGULATOR OF RPOS"/>
    <property type="match status" value="1"/>
</dbReference>
<dbReference type="InterPro" id="IPR001789">
    <property type="entry name" value="Sig_transdc_resp-reg_receiver"/>
</dbReference>
<keyword evidence="3" id="KW-0902">Two-component regulatory system</keyword>
<keyword evidence="5 8" id="KW-0238">DNA-binding</keyword>
<evidence type="ECO:0000256" key="4">
    <source>
        <dbReference type="ARBA" id="ARBA00023015"/>
    </source>
</evidence>
<dbReference type="InterPro" id="IPR036388">
    <property type="entry name" value="WH-like_DNA-bd_sf"/>
</dbReference>
<accession>A0ABX7ARX8</accession>
<evidence type="ECO:0000256" key="2">
    <source>
        <dbReference type="ARBA" id="ARBA00022553"/>
    </source>
</evidence>
<organism evidence="11 12">
    <name type="scientific">Lysinibacillus agricola</name>
    <dbReference type="NCBI Taxonomy" id="2590012"/>
    <lineage>
        <taxon>Bacteria</taxon>
        <taxon>Bacillati</taxon>
        <taxon>Bacillota</taxon>
        <taxon>Bacilli</taxon>
        <taxon>Bacillales</taxon>
        <taxon>Bacillaceae</taxon>
        <taxon>Lysinibacillus</taxon>
    </lineage>
</organism>
<dbReference type="Pfam" id="PF00072">
    <property type="entry name" value="Response_reg"/>
    <property type="match status" value="1"/>
</dbReference>
<feature type="domain" description="Response regulatory" evidence="9">
    <location>
        <begin position="3"/>
        <end position="116"/>
    </location>
</feature>
<reference evidence="11 12" key="1">
    <citation type="submission" date="2020-01" db="EMBL/GenBank/DDBJ databases">
        <authorList>
            <person name="Liu G."/>
            <person name="Liu B."/>
        </authorList>
    </citation>
    <scope>NUCLEOTIDE SEQUENCE [LARGE SCALE GENOMIC DNA]</scope>
    <source>
        <strain evidence="11 12">FJAT-51161</strain>
    </source>
</reference>
<dbReference type="SUPFAM" id="SSF46894">
    <property type="entry name" value="C-terminal effector domain of the bipartite response regulators"/>
    <property type="match status" value="1"/>
</dbReference>
<dbReference type="InterPro" id="IPR001867">
    <property type="entry name" value="OmpR/PhoB-type_DNA-bd"/>
</dbReference>
<keyword evidence="6" id="KW-0804">Transcription</keyword>
<dbReference type="SUPFAM" id="SSF52172">
    <property type="entry name" value="CheY-like"/>
    <property type="match status" value="1"/>
</dbReference>
<evidence type="ECO:0000256" key="1">
    <source>
        <dbReference type="ARBA" id="ARBA00004496"/>
    </source>
</evidence>
<comment type="subcellular location">
    <subcellularLocation>
        <location evidence="1">Cytoplasm</location>
    </subcellularLocation>
</comment>
<proteinExistence type="predicted"/>
<evidence type="ECO:0000256" key="3">
    <source>
        <dbReference type="ARBA" id="ARBA00023012"/>
    </source>
</evidence>
<gene>
    <name evidence="11" type="ORF">FJQ98_22970</name>
</gene>
<evidence type="ECO:0000259" key="9">
    <source>
        <dbReference type="PROSITE" id="PS50110"/>
    </source>
</evidence>
<evidence type="ECO:0000256" key="8">
    <source>
        <dbReference type="PROSITE-ProRule" id="PRU01091"/>
    </source>
</evidence>
<keyword evidence="12" id="KW-1185">Reference proteome</keyword>
<evidence type="ECO:0000256" key="6">
    <source>
        <dbReference type="ARBA" id="ARBA00023163"/>
    </source>
</evidence>
<dbReference type="InterPro" id="IPR011006">
    <property type="entry name" value="CheY-like_superfamily"/>
</dbReference>
<evidence type="ECO:0000313" key="12">
    <source>
        <dbReference type="Proteomes" id="UP000596049"/>
    </source>
</evidence>
<keyword evidence="4" id="KW-0805">Transcription regulation</keyword>
<name>A0ABX7ARX8_9BACI</name>